<dbReference type="GO" id="GO:0006487">
    <property type="term" value="P:protein N-linked glycosylation"/>
    <property type="evidence" value="ECO:0007669"/>
    <property type="project" value="TreeGrafter"/>
</dbReference>
<evidence type="ECO:0000256" key="4">
    <source>
        <dbReference type="SAM" id="MobiDB-lite"/>
    </source>
</evidence>
<evidence type="ECO:0000256" key="2">
    <source>
        <dbReference type="ARBA" id="ARBA00022676"/>
    </source>
</evidence>
<dbReference type="AlphaFoldDB" id="A0A6G1I7V2"/>
<accession>A0A6G1I7V2</accession>
<dbReference type="Proteomes" id="UP000799640">
    <property type="component" value="Unassembled WGS sequence"/>
</dbReference>
<protein>
    <submittedName>
        <fullName evidence="5">Uncharacterized protein</fullName>
    </submittedName>
</protein>
<gene>
    <name evidence="5" type="ORF">EJ06DRAFT_546212</name>
</gene>
<dbReference type="Pfam" id="PF05637">
    <property type="entry name" value="Glyco_transf_34"/>
    <property type="match status" value="1"/>
</dbReference>
<dbReference type="PANTHER" id="PTHR31306">
    <property type="entry name" value="ALPHA-1,6-MANNOSYLTRANSFERASE MNN11-RELATED"/>
    <property type="match status" value="1"/>
</dbReference>
<reference evidence="5" key="1">
    <citation type="journal article" date="2020" name="Stud. Mycol.">
        <title>101 Dothideomycetes genomes: a test case for predicting lifestyles and emergence of pathogens.</title>
        <authorList>
            <person name="Haridas S."/>
            <person name="Albert R."/>
            <person name="Binder M."/>
            <person name="Bloem J."/>
            <person name="Labutti K."/>
            <person name="Salamov A."/>
            <person name="Andreopoulos B."/>
            <person name="Baker S."/>
            <person name="Barry K."/>
            <person name="Bills G."/>
            <person name="Bluhm B."/>
            <person name="Cannon C."/>
            <person name="Castanera R."/>
            <person name="Culley D."/>
            <person name="Daum C."/>
            <person name="Ezra D."/>
            <person name="Gonzalez J."/>
            <person name="Henrissat B."/>
            <person name="Kuo A."/>
            <person name="Liang C."/>
            <person name="Lipzen A."/>
            <person name="Lutzoni F."/>
            <person name="Magnuson J."/>
            <person name="Mondo S."/>
            <person name="Nolan M."/>
            <person name="Ohm R."/>
            <person name="Pangilinan J."/>
            <person name="Park H.-J."/>
            <person name="Ramirez L."/>
            <person name="Alfaro M."/>
            <person name="Sun H."/>
            <person name="Tritt A."/>
            <person name="Yoshinaga Y."/>
            <person name="Zwiers L.-H."/>
            <person name="Turgeon B."/>
            <person name="Goodwin S."/>
            <person name="Spatafora J."/>
            <person name="Crous P."/>
            <person name="Grigoriev I."/>
        </authorList>
    </citation>
    <scope>NUCLEOTIDE SEQUENCE</scope>
    <source>
        <strain evidence="5">CBS 262.69</strain>
    </source>
</reference>
<dbReference type="InterPro" id="IPR029044">
    <property type="entry name" value="Nucleotide-diphossugar_trans"/>
</dbReference>
<evidence type="ECO:0000313" key="5">
    <source>
        <dbReference type="EMBL" id="KAF2404271.1"/>
    </source>
</evidence>
<keyword evidence="2" id="KW-0328">Glycosyltransferase</keyword>
<evidence type="ECO:0000313" key="6">
    <source>
        <dbReference type="Proteomes" id="UP000799640"/>
    </source>
</evidence>
<keyword evidence="3" id="KW-0808">Transferase</keyword>
<dbReference type="GO" id="GO:0000139">
    <property type="term" value="C:Golgi membrane"/>
    <property type="evidence" value="ECO:0007669"/>
    <property type="project" value="TreeGrafter"/>
</dbReference>
<evidence type="ECO:0000256" key="3">
    <source>
        <dbReference type="ARBA" id="ARBA00022679"/>
    </source>
</evidence>
<name>A0A6G1I7V2_9PEZI</name>
<comment type="similarity">
    <text evidence="1">Belongs to the glycosyltransferase 34 family.</text>
</comment>
<feature type="region of interest" description="Disordered" evidence="4">
    <location>
        <begin position="53"/>
        <end position="84"/>
    </location>
</feature>
<dbReference type="EMBL" id="ML996688">
    <property type="protein sequence ID" value="KAF2404271.1"/>
    <property type="molecule type" value="Genomic_DNA"/>
</dbReference>
<evidence type="ECO:0000256" key="1">
    <source>
        <dbReference type="ARBA" id="ARBA00005664"/>
    </source>
</evidence>
<organism evidence="5 6">
    <name type="scientific">Trichodelitschia bisporula</name>
    <dbReference type="NCBI Taxonomy" id="703511"/>
    <lineage>
        <taxon>Eukaryota</taxon>
        <taxon>Fungi</taxon>
        <taxon>Dikarya</taxon>
        <taxon>Ascomycota</taxon>
        <taxon>Pezizomycotina</taxon>
        <taxon>Dothideomycetes</taxon>
        <taxon>Dothideomycetes incertae sedis</taxon>
        <taxon>Phaeotrichales</taxon>
        <taxon>Phaeotrichaceae</taxon>
        <taxon>Trichodelitschia</taxon>
    </lineage>
</organism>
<proteinExistence type="inferred from homology"/>
<keyword evidence="6" id="KW-1185">Reference proteome</keyword>
<dbReference type="OrthoDB" id="205108at2759"/>
<sequence>MMLLGRLTRNNLIALATALTLLLTIQLYRYSGSPAQGAQSSPKWKDWGMIADEPTETQHTPPIIEPPIEEKEKEKETEKPKCESAAMTNPIPALNITITVPKDMTFDPAGPRPDQIILLTASDGGGHNGGIANIMEHTADNRKEYCARHGYIYHFVNIAQFDIECAHPVWKKIPAIVDAFNTYPDAQWVFFLDLDAIIMSPERDLHSSLLSQKGMLQSLNLGAQFLGLESVRLGLHMDTEPDLANLDLLIAQDQNGINAGSFFLRRSHFTQWLLDMWVDPFFYRMDWFGQEQQTLLHLIEHHKTLRDHLGLIKQRVANAYPIGPEYMKWQEGDLLVHFAGCWVDSSCQERWAEFWNKRGRA</sequence>
<feature type="compositionally biased region" description="Basic and acidic residues" evidence="4">
    <location>
        <begin position="68"/>
        <end position="82"/>
    </location>
</feature>
<dbReference type="PANTHER" id="PTHR31306:SF4">
    <property type="entry name" value="ALPHA-1,2-GALACTOSYLTRANSFERASE"/>
    <property type="match status" value="1"/>
</dbReference>
<dbReference type="GO" id="GO:0016757">
    <property type="term" value="F:glycosyltransferase activity"/>
    <property type="evidence" value="ECO:0007669"/>
    <property type="project" value="UniProtKB-KW"/>
</dbReference>
<dbReference type="InterPro" id="IPR008630">
    <property type="entry name" value="Glyco_trans_34"/>
</dbReference>
<dbReference type="Gene3D" id="3.90.550.10">
    <property type="entry name" value="Spore Coat Polysaccharide Biosynthesis Protein SpsA, Chain A"/>
    <property type="match status" value="1"/>
</dbReference>